<feature type="domain" description="DOMON" evidence="2">
    <location>
        <begin position="83"/>
        <end position="177"/>
    </location>
</feature>
<evidence type="ECO:0000256" key="1">
    <source>
        <dbReference type="SAM" id="SignalP"/>
    </source>
</evidence>
<evidence type="ECO:0000259" key="2">
    <source>
        <dbReference type="SMART" id="SM00664"/>
    </source>
</evidence>
<dbReference type="EMBL" id="CAOQHR010000006">
    <property type="protein sequence ID" value="CAI6335988.1"/>
    <property type="molecule type" value="Genomic_DNA"/>
</dbReference>
<dbReference type="AlphaFoldDB" id="A0A9W4XLH1"/>
<evidence type="ECO:0000313" key="4">
    <source>
        <dbReference type="Proteomes" id="UP001152607"/>
    </source>
</evidence>
<dbReference type="Gene3D" id="2.60.40.1210">
    <property type="entry name" value="Cellobiose dehydrogenase, cytochrome domain"/>
    <property type="match status" value="1"/>
</dbReference>
<keyword evidence="4" id="KW-1185">Reference proteome</keyword>
<dbReference type="PANTHER" id="PTHR47797">
    <property type="entry name" value="DEHYDROGENASE, PUTATIVE (AFU_ORTHOLOGUE AFUA_8G05805)-RELATED"/>
    <property type="match status" value="1"/>
</dbReference>
<dbReference type="PANTHER" id="PTHR47797:SF5">
    <property type="entry name" value="CELLOBIOSE DEHYDROGENASE CYTOCHROME DOMAIN-CONTAINING PROTEIN"/>
    <property type="match status" value="1"/>
</dbReference>
<dbReference type="InterPro" id="IPR015920">
    <property type="entry name" value="Cellobiose_DH-like_cyt"/>
</dbReference>
<dbReference type="SMART" id="SM00664">
    <property type="entry name" value="DoH"/>
    <property type="match status" value="1"/>
</dbReference>
<dbReference type="CDD" id="cd09630">
    <property type="entry name" value="CDH_like_cytochrome"/>
    <property type="match status" value="1"/>
</dbReference>
<dbReference type="InterPro" id="IPR005018">
    <property type="entry name" value="DOMON_domain"/>
</dbReference>
<dbReference type="SUPFAM" id="SSF49344">
    <property type="entry name" value="CBD9-like"/>
    <property type="match status" value="1"/>
</dbReference>
<dbReference type="Pfam" id="PF16010">
    <property type="entry name" value="CDH-cyt"/>
    <property type="match status" value="1"/>
</dbReference>
<reference evidence="3" key="1">
    <citation type="submission" date="2023-01" db="EMBL/GenBank/DDBJ databases">
        <authorList>
            <person name="Van Ghelder C."/>
            <person name="Rancurel C."/>
        </authorList>
    </citation>
    <scope>NUCLEOTIDE SEQUENCE</scope>
    <source>
        <strain evidence="3">CNCM I-4278</strain>
    </source>
</reference>
<organism evidence="3 4">
    <name type="scientific">Periconia digitata</name>
    <dbReference type="NCBI Taxonomy" id="1303443"/>
    <lineage>
        <taxon>Eukaryota</taxon>
        <taxon>Fungi</taxon>
        <taxon>Dikarya</taxon>
        <taxon>Ascomycota</taxon>
        <taxon>Pezizomycotina</taxon>
        <taxon>Dothideomycetes</taxon>
        <taxon>Pleosporomycetidae</taxon>
        <taxon>Pleosporales</taxon>
        <taxon>Massarineae</taxon>
        <taxon>Periconiaceae</taxon>
        <taxon>Periconia</taxon>
    </lineage>
</organism>
<feature type="signal peptide" evidence="1">
    <location>
        <begin position="1"/>
        <end position="16"/>
    </location>
</feature>
<gene>
    <name evidence="3" type="ORF">PDIGIT_LOCUS9077</name>
</gene>
<protein>
    <recommendedName>
        <fullName evidence="2">DOMON domain-containing protein</fullName>
    </recommendedName>
</protein>
<name>A0A9W4XLH1_9PLEO</name>
<accession>A0A9W4XLH1</accession>
<evidence type="ECO:0000313" key="3">
    <source>
        <dbReference type="EMBL" id="CAI6335988.1"/>
    </source>
</evidence>
<dbReference type="Proteomes" id="UP001152607">
    <property type="component" value="Unassembled WGS sequence"/>
</dbReference>
<dbReference type="OrthoDB" id="413885at2759"/>
<proteinExistence type="predicted"/>
<comment type="caution">
    <text evidence="3">The sequence shown here is derived from an EMBL/GenBank/DDBJ whole genome shotgun (WGS) entry which is preliminary data.</text>
</comment>
<feature type="chain" id="PRO_5040727977" description="DOMON domain-containing protein" evidence="1">
    <location>
        <begin position="17"/>
        <end position="222"/>
    </location>
</feature>
<keyword evidence="1" id="KW-0732">Signal</keyword>
<sequence length="222" mass="23691">MKFSLAFAALAGLVSARPSFLDLARRDGAIKYTDPETGFAFSEFKAAYTLTSNIVYRFALPSDPPSGPYDAVIQVVAPVQVGWTGLAWGGTMLKNPLTVAYPNGNSGPTVSSRWATAHSTPMTYTGATYTILSNGNRANGTHWQYTALCRGCTQWNTGSSTVRLNPTGSSRLAFAYSPGRPSSPSSNTSSIPVHEVANAWSHDFSLGLNPNFQELLVKNGVS</sequence>